<protein>
    <submittedName>
        <fullName evidence="3">Glutathione S-transferase family protein</fullName>
    </submittedName>
</protein>
<dbReference type="Pfam" id="PF00043">
    <property type="entry name" value="GST_C"/>
    <property type="match status" value="1"/>
</dbReference>
<dbReference type="InterPro" id="IPR004046">
    <property type="entry name" value="GST_C"/>
</dbReference>
<evidence type="ECO:0000259" key="1">
    <source>
        <dbReference type="PROSITE" id="PS50404"/>
    </source>
</evidence>
<dbReference type="PANTHER" id="PTHR44051:SF8">
    <property type="entry name" value="GLUTATHIONE S-TRANSFERASE GSTA"/>
    <property type="match status" value="1"/>
</dbReference>
<dbReference type="GO" id="GO:0016740">
    <property type="term" value="F:transferase activity"/>
    <property type="evidence" value="ECO:0007669"/>
    <property type="project" value="UniProtKB-KW"/>
</dbReference>
<dbReference type="CDD" id="cd03051">
    <property type="entry name" value="GST_N_GTT2_like"/>
    <property type="match status" value="1"/>
</dbReference>
<proteinExistence type="predicted"/>
<dbReference type="Proteomes" id="UP000594459">
    <property type="component" value="Chromosome"/>
</dbReference>
<accession>A0A7S8F606</accession>
<dbReference type="KEGG" id="qso:IRL76_04275"/>
<feature type="domain" description="GST C-terminal" evidence="2">
    <location>
        <begin position="87"/>
        <end position="203"/>
    </location>
</feature>
<dbReference type="InterPro" id="IPR034345">
    <property type="entry name" value="Gtt2-like_N"/>
</dbReference>
<dbReference type="Pfam" id="PF13409">
    <property type="entry name" value="GST_N_2"/>
    <property type="match status" value="1"/>
</dbReference>
<dbReference type="InterPro" id="IPR004045">
    <property type="entry name" value="Glutathione_S-Trfase_N"/>
</dbReference>
<evidence type="ECO:0000313" key="3">
    <source>
        <dbReference type="EMBL" id="QPC99773.1"/>
    </source>
</evidence>
<evidence type="ECO:0000259" key="2">
    <source>
        <dbReference type="PROSITE" id="PS50405"/>
    </source>
</evidence>
<dbReference type="PANTHER" id="PTHR44051">
    <property type="entry name" value="GLUTATHIONE S-TRANSFERASE-RELATED"/>
    <property type="match status" value="1"/>
</dbReference>
<dbReference type="RefSeq" id="WP_200983482.1">
    <property type="nucleotide sequence ID" value="NZ_CP064654.1"/>
</dbReference>
<name>A0A7S8F606_9SPHN</name>
<dbReference type="InterPro" id="IPR040079">
    <property type="entry name" value="Glutathione_S-Trfase"/>
</dbReference>
<dbReference type="Gene3D" id="1.20.1050.10">
    <property type="match status" value="1"/>
</dbReference>
<organism evidence="3 4">
    <name type="scientific">Qipengyuania soli</name>
    <dbReference type="NCBI Taxonomy" id="2782568"/>
    <lineage>
        <taxon>Bacteria</taxon>
        <taxon>Pseudomonadati</taxon>
        <taxon>Pseudomonadota</taxon>
        <taxon>Alphaproteobacteria</taxon>
        <taxon>Sphingomonadales</taxon>
        <taxon>Erythrobacteraceae</taxon>
        <taxon>Qipengyuania</taxon>
    </lineage>
</organism>
<keyword evidence="3" id="KW-0808">Transferase</keyword>
<dbReference type="InterPro" id="IPR010987">
    <property type="entry name" value="Glutathione-S-Trfase_C-like"/>
</dbReference>
<dbReference type="SUPFAM" id="SSF47616">
    <property type="entry name" value="GST C-terminal domain-like"/>
    <property type="match status" value="1"/>
</dbReference>
<dbReference type="InterPro" id="IPR036282">
    <property type="entry name" value="Glutathione-S-Trfase_C_sf"/>
</dbReference>
<feature type="domain" description="GST N-terminal" evidence="1">
    <location>
        <begin position="1"/>
        <end position="82"/>
    </location>
</feature>
<dbReference type="Gene3D" id="3.40.30.10">
    <property type="entry name" value="Glutaredoxin"/>
    <property type="match status" value="1"/>
</dbReference>
<dbReference type="SFLD" id="SFLDG00358">
    <property type="entry name" value="Main_(cytGST)"/>
    <property type="match status" value="1"/>
</dbReference>
<dbReference type="SUPFAM" id="SSF52833">
    <property type="entry name" value="Thioredoxin-like"/>
    <property type="match status" value="1"/>
</dbReference>
<dbReference type="PROSITE" id="PS50405">
    <property type="entry name" value="GST_CTER"/>
    <property type="match status" value="1"/>
</dbReference>
<reference evidence="3 4" key="1">
    <citation type="submission" date="2020-11" db="EMBL/GenBank/DDBJ databases">
        <title>The genome sequence of Erythrobacter sp. 6D36.</title>
        <authorList>
            <person name="Liu Y."/>
        </authorList>
    </citation>
    <scope>NUCLEOTIDE SEQUENCE [LARGE SCALE GENOMIC DNA]</scope>
    <source>
        <strain evidence="3 4">6D36</strain>
    </source>
</reference>
<sequence length="203" mass="22611">MLFYDSPNPAPNPRRVRIFAAEKGIELPSQEVSIPKREQKSAEFVAKNPRGQTPILELDDGTVIAESVAIMRYLEALHPEPPLFGTTPTEIAAIEMWCRRAEMIAMAPVGQVWVHTHPFTAAIPGRNQEWGETNLPRVADAFRFFDQSLADRDFIAGEDYTAADILLLTTVDFATFVGCGMPEDCENLRGWHDRVSARPSAKA</sequence>
<dbReference type="EMBL" id="CP064654">
    <property type="protein sequence ID" value="QPC99773.1"/>
    <property type="molecule type" value="Genomic_DNA"/>
</dbReference>
<dbReference type="AlphaFoldDB" id="A0A7S8F606"/>
<dbReference type="PROSITE" id="PS50404">
    <property type="entry name" value="GST_NTER"/>
    <property type="match status" value="1"/>
</dbReference>
<dbReference type="SFLD" id="SFLDS00019">
    <property type="entry name" value="Glutathione_Transferase_(cytos"/>
    <property type="match status" value="1"/>
</dbReference>
<keyword evidence="4" id="KW-1185">Reference proteome</keyword>
<dbReference type="InterPro" id="IPR036249">
    <property type="entry name" value="Thioredoxin-like_sf"/>
</dbReference>
<evidence type="ECO:0000313" key="4">
    <source>
        <dbReference type="Proteomes" id="UP000594459"/>
    </source>
</evidence>
<gene>
    <name evidence="3" type="ORF">IRL76_04275</name>
</gene>